<feature type="compositionally biased region" description="Low complexity" evidence="1">
    <location>
        <begin position="21"/>
        <end position="41"/>
    </location>
</feature>
<gene>
    <name evidence="2" type="ORF">CSUI_011257</name>
</gene>
<dbReference type="RefSeq" id="XP_067916666.1">
    <property type="nucleotide sequence ID" value="XM_068071358.1"/>
</dbReference>
<dbReference type="Proteomes" id="UP000221165">
    <property type="component" value="Unassembled WGS sequence"/>
</dbReference>
<proteinExistence type="predicted"/>
<keyword evidence="3" id="KW-1185">Reference proteome</keyword>
<evidence type="ECO:0000313" key="2">
    <source>
        <dbReference type="EMBL" id="PHJ14932.1"/>
    </source>
</evidence>
<accession>A0A2C6KEF5</accession>
<reference evidence="2 3" key="1">
    <citation type="journal article" date="2017" name="Int. J. Parasitol.">
        <title>The genome of the protozoan parasite Cystoisospora suis and a reverse vaccinology approach to identify vaccine candidates.</title>
        <authorList>
            <person name="Palmieri N."/>
            <person name="Shrestha A."/>
            <person name="Ruttkowski B."/>
            <person name="Beck T."/>
            <person name="Vogl C."/>
            <person name="Tomley F."/>
            <person name="Blake D.P."/>
            <person name="Joachim A."/>
        </authorList>
    </citation>
    <scope>NUCLEOTIDE SEQUENCE [LARGE SCALE GENOMIC DNA]</scope>
    <source>
        <strain evidence="2 3">Wien I</strain>
    </source>
</reference>
<protein>
    <submittedName>
        <fullName evidence="2">Uncharacterized protein</fullName>
    </submittedName>
</protein>
<name>A0A2C6KEF5_9APIC</name>
<feature type="region of interest" description="Disordered" evidence="1">
    <location>
        <begin position="1"/>
        <end position="79"/>
    </location>
</feature>
<evidence type="ECO:0000313" key="3">
    <source>
        <dbReference type="Proteomes" id="UP000221165"/>
    </source>
</evidence>
<comment type="caution">
    <text evidence="2">The sequence shown here is derived from an EMBL/GenBank/DDBJ whole genome shotgun (WGS) entry which is preliminary data.</text>
</comment>
<organism evidence="2 3">
    <name type="scientific">Cystoisospora suis</name>
    <dbReference type="NCBI Taxonomy" id="483139"/>
    <lineage>
        <taxon>Eukaryota</taxon>
        <taxon>Sar</taxon>
        <taxon>Alveolata</taxon>
        <taxon>Apicomplexa</taxon>
        <taxon>Conoidasida</taxon>
        <taxon>Coccidia</taxon>
        <taxon>Eucoccidiorida</taxon>
        <taxon>Eimeriorina</taxon>
        <taxon>Sarcocystidae</taxon>
        <taxon>Cystoisospora</taxon>
    </lineage>
</organism>
<feature type="non-terminal residue" evidence="2">
    <location>
        <position position="159"/>
    </location>
</feature>
<dbReference type="VEuPathDB" id="ToxoDB:CSUI_011257"/>
<dbReference type="EMBL" id="MIGC01010435">
    <property type="protein sequence ID" value="PHJ14932.1"/>
    <property type="molecule type" value="Genomic_DNA"/>
</dbReference>
<dbReference type="AlphaFoldDB" id="A0A2C6KEF5"/>
<feature type="compositionally biased region" description="Basic and acidic residues" evidence="1">
    <location>
        <begin position="42"/>
        <end position="61"/>
    </location>
</feature>
<dbReference type="GeneID" id="94434569"/>
<evidence type="ECO:0000256" key="1">
    <source>
        <dbReference type="SAM" id="MobiDB-lite"/>
    </source>
</evidence>
<sequence length="159" mass="16795">MCRELNGRIAKGRSMTRAGESSRSPSGASLPSSCPSPSTSPGKKEEEKTEKRREDSKERKTNTSGFRSKRSAQEGGGEGCLSIIGSYHHSLLLPPTPEEPATPSYIASMVAGTIHSKIPQSILCMMQLRRLTGGGRGGKAGGVSKETGDHRFANASCAC</sequence>